<reference evidence="1 2" key="1">
    <citation type="submission" date="2018-08" db="EMBL/GenBank/DDBJ databases">
        <title>A genome reference for cultivated species of the human gut microbiota.</title>
        <authorList>
            <person name="Zou Y."/>
            <person name="Xue W."/>
            <person name="Luo G."/>
        </authorList>
    </citation>
    <scope>NUCLEOTIDE SEQUENCE [LARGE SCALE GENOMIC DNA]</scope>
    <source>
        <strain evidence="1 2">OM05-15BH</strain>
    </source>
</reference>
<dbReference type="InterPro" id="IPR021958">
    <property type="entry name" value="DUF3575"/>
</dbReference>
<proteinExistence type="predicted"/>
<dbReference type="Pfam" id="PF12099">
    <property type="entry name" value="DUF3575"/>
    <property type="match status" value="1"/>
</dbReference>
<gene>
    <name evidence="1" type="ORF">DXB65_08325</name>
</gene>
<evidence type="ECO:0000313" key="1">
    <source>
        <dbReference type="EMBL" id="RGN36403.1"/>
    </source>
</evidence>
<comment type="caution">
    <text evidence="1">The sequence shown here is derived from an EMBL/GenBank/DDBJ whole genome shotgun (WGS) entry which is preliminary data.</text>
</comment>
<dbReference type="EMBL" id="QSUL01000005">
    <property type="protein sequence ID" value="RGN36403.1"/>
    <property type="molecule type" value="Genomic_DNA"/>
</dbReference>
<sequence>MKRAIVIYHLILFWGITLSAQDLNVYRDTLYTQIKLQQGFSTIDTQLGGDKEKLSQLISLLNNRTSDSNIVVKSIFSDLSNDRLRATCELKTLHEVPTKIVTDEDVTVVASDNRPVTECQDLNSVDVTPVDVVPAVEEGVEVEKDKKRAILLKTNMLYDVLTVPNVGLEVSLNAVWSLGVNWMYAWWSNDTKHHFIRTYGGDAELRRWILPNRKSRTLMCGHHIGIYGQLLTYDIEWGGIGYLGDRWSWAVGLSYGYSLPIGKQFNIDFTFGVGYMRGDYMKYRPKDDCYVWDSTHNRKWFGPTKAEVSLVWYMGGRYTKKGGER</sequence>
<organism evidence="1 2">
    <name type="scientific">Bacteroides oleiciplenus</name>
    <dbReference type="NCBI Taxonomy" id="626931"/>
    <lineage>
        <taxon>Bacteria</taxon>
        <taxon>Pseudomonadati</taxon>
        <taxon>Bacteroidota</taxon>
        <taxon>Bacteroidia</taxon>
        <taxon>Bacteroidales</taxon>
        <taxon>Bacteroidaceae</taxon>
        <taxon>Bacteroides</taxon>
    </lineage>
</organism>
<dbReference type="AlphaFoldDB" id="A0A3E5BFW5"/>
<protein>
    <submittedName>
        <fullName evidence="1">DUF3575 domain-containing protein</fullName>
    </submittedName>
</protein>
<dbReference type="RefSeq" id="WP_117723914.1">
    <property type="nucleotide sequence ID" value="NZ_QSUL01000005.1"/>
</dbReference>
<accession>A0A3E5BFW5</accession>
<evidence type="ECO:0000313" key="2">
    <source>
        <dbReference type="Proteomes" id="UP000260983"/>
    </source>
</evidence>
<dbReference type="Proteomes" id="UP000260983">
    <property type="component" value="Unassembled WGS sequence"/>
</dbReference>
<name>A0A3E5BFW5_9BACE</name>